<dbReference type="InterPro" id="IPR013201">
    <property type="entry name" value="Prot_inhib_I29"/>
</dbReference>
<evidence type="ECO:0000256" key="7">
    <source>
        <dbReference type="SAM" id="SignalP"/>
    </source>
</evidence>
<keyword evidence="5" id="KW-0865">Zymogen</keyword>
<dbReference type="GO" id="GO:0008234">
    <property type="term" value="F:cysteine-type peptidase activity"/>
    <property type="evidence" value="ECO:0007669"/>
    <property type="project" value="UniProtKB-KW"/>
</dbReference>
<keyword evidence="11" id="KW-1185">Reference proteome</keyword>
<reference evidence="11" key="1">
    <citation type="submission" date="2024-04" db="EMBL/GenBank/DDBJ databases">
        <title>Salinicola lusitanus LLJ914,a marine bacterium isolated from the Okinawa Trough.</title>
        <authorList>
            <person name="Li J."/>
        </authorList>
    </citation>
    <scope>NUCLEOTIDE SEQUENCE [LARGE SCALE GENOMIC DNA]</scope>
</reference>
<dbReference type="PROSITE" id="PS00640">
    <property type="entry name" value="THIOL_PROTEASE_ASN"/>
    <property type="match status" value="1"/>
</dbReference>
<evidence type="ECO:0000256" key="4">
    <source>
        <dbReference type="ARBA" id="ARBA00022807"/>
    </source>
</evidence>
<name>A0AAW0MQ05_9GOBI</name>
<keyword evidence="2" id="KW-0645">Protease</keyword>
<evidence type="ECO:0000313" key="11">
    <source>
        <dbReference type="Proteomes" id="UP001460270"/>
    </source>
</evidence>
<dbReference type="Proteomes" id="UP001460270">
    <property type="component" value="Unassembled WGS sequence"/>
</dbReference>
<evidence type="ECO:0000256" key="2">
    <source>
        <dbReference type="ARBA" id="ARBA00022670"/>
    </source>
</evidence>
<dbReference type="SUPFAM" id="SSF54001">
    <property type="entry name" value="Cysteine proteinases"/>
    <property type="match status" value="1"/>
</dbReference>
<evidence type="ECO:0000259" key="9">
    <source>
        <dbReference type="SMART" id="SM00848"/>
    </source>
</evidence>
<feature type="domain" description="Peptidase C1A papain C-terminal" evidence="8">
    <location>
        <begin position="92"/>
        <end position="241"/>
    </location>
</feature>
<protein>
    <submittedName>
        <fullName evidence="10">Uncharacterized protein</fullName>
    </submittedName>
</protein>
<dbReference type="SMART" id="SM00848">
    <property type="entry name" value="Inhibitor_I29"/>
    <property type="match status" value="1"/>
</dbReference>
<dbReference type="GO" id="GO:0006508">
    <property type="term" value="P:proteolysis"/>
    <property type="evidence" value="ECO:0007669"/>
    <property type="project" value="UniProtKB-KW"/>
</dbReference>
<feature type="chain" id="PRO_5043732291" evidence="7">
    <location>
        <begin position="23"/>
        <end position="241"/>
    </location>
</feature>
<comment type="similarity">
    <text evidence="1">Belongs to the peptidase C1 family.</text>
</comment>
<dbReference type="InterPro" id="IPR013128">
    <property type="entry name" value="Peptidase_C1A"/>
</dbReference>
<dbReference type="Gene3D" id="3.90.70.10">
    <property type="entry name" value="Cysteine proteinases"/>
    <property type="match status" value="2"/>
</dbReference>
<dbReference type="CDD" id="cd02248">
    <property type="entry name" value="Peptidase_C1A"/>
    <property type="match status" value="1"/>
</dbReference>
<evidence type="ECO:0000256" key="5">
    <source>
        <dbReference type="ARBA" id="ARBA00023145"/>
    </source>
</evidence>
<keyword evidence="4" id="KW-0788">Thiol protease</keyword>
<dbReference type="InterPro" id="IPR039417">
    <property type="entry name" value="Peptidase_C1A_papain-like"/>
</dbReference>
<keyword evidence="3" id="KW-0378">Hydrolase</keyword>
<proteinExistence type="inferred from homology"/>
<dbReference type="InterPro" id="IPR025660">
    <property type="entry name" value="Pept_his_AS"/>
</dbReference>
<evidence type="ECO:0000313" key="10">
    <source>
        <dbReference type="EMBL" id="KAK7880626.1"/>
    </source>
</evidence>
<dbReference type="EMBL" id="JBBPFD010000066">
    <property type="protein sequence ID" value="KAK7880626.1"/>
    <property type="molecule type" value="Genomic_DNA"/>
</dbReference>
<dbReference type="Pfam" id="PF00112">
    <property type="entry name" value="Peptidase_C1"/>
    <property type="match status" value="1"/>
</dbReference>
<dbReference type="PANTHER" id="PTHR12411">
    <property type="entry name" value="CYSTEINE PROTEASE FAMILY C1-RELATED"/>
    <property type="match status" value="1"/>
</dbReference>
<dbReference type="AlphaFoldDB" id="A0AAW0MQ05"/>
<dbReference type="Pfam" id="PF08246">
    <property type="entry name" value="Inhibitor_I29"/>
    <property type="match status" value="1"/>
</dbReference>
<dbReference type="InterPro" id="IPR000668">
    <property type="entry name" value="Peptidase_C1A_C"/>
</dbReference>
<feature type="domain" description="Cathepsin propeptide inhibitor" evidence="9">
    <location>
        <begin position="15"/>
        <end position="65"/>
    </location>
</feature>
<dbReference type="Gene3D" id="1.10.287.2250">
    <property type="match status" value="1"/>
</dbReference>
<evidence type="ECO:0000256" key="3">
    <source>
        <dbReference type="ARBA" id="ARBA00022801"/>
    </source>
</evidence>
<keyword evidence="7" id="KW-0732">Signal</keyword>
<keyword evidence="6" id="KW-1015">Disulfide bond</keyword>
<dbReference type="InterPro" id="IPR038765">
    <property type="entry name" value="Papain-like_cys_pep_sf"/>
</dbReference>
<evidence type="ECO:0000259" key="8">
    <source>
        <dbReference type="SMART" id="SM00645"/>
    </source>
</evidence>
<sequence length="241" mass="26450">MSATRTGVLLLALLCATNEVEEMGRRALWEEKLLYINTHNLEASLGLHTYTVAMNHLGDLSDEEVSQMYGTLRVPSDLEMEPYAEFPEDVAAPASVDWRKSGRVTTVKNQGQCGSCWAFSADGVCNYKPAYRAANCSTYYGVKPTEDQLKQAVAAYGPISVAVRSSLKGFLYYKSGIFSDPACRGQVDHGVLVVGYGTEGASDYWIVKNSWGTGWGEKGYIRIARNKSNMCSIASYGMFPN</sequence>
<dbReference type="PROSITE" id="PS00139">
    <property type="entry name" value="THIOL_PROTEASE_CYS"/>
    <property type="match status" value="1"/>
</dbReference>
<dbReference type="PROSITE" id="PS00639">
    <property type="entry name" value="THIOL_PROTEASE_HIS"/>
    <property type="match status" value="1"/>
</dbReference>
<evidence type="ECO:0000256" key="1">
    <source>
        <dbReference type="ARBA" id="ARBA00008455"/>
    </source>
</evidence>
<dbReference type="InterPro" id="IPR025661">
    <property type="entry name" value="Pept_asp_AS"/>
</dbReference>
<dbReference type="InterPro" id="IPR000169">
    <property type="entry name" value="Pept_cys_AS"/>
</dbReference>
<dbReference type="PRINTS" id="PR00705">
    <property type="entry name" value="PAPAIN"/>
</dbReference>
<organism evidence="10 11">
    <name type="scientific">Mugilogobius chulae</name>
    <name type="common">yellowstripe goby</name>
    <dbReference type="NCBI Taxonomy" id="88201"/>
    <lineage>
        <taxon>Eukaryota</taxon>
        <taxon>Metazoa</taxon>
        <taxon>Chordata</taxon>
        <taxon>Craniata</taxon>
        <taxon>Vertebrata</taxon>
        <taxon>Euteleostomi</taxon>
        <taxon>Actinopterygii</taxon>
        <taxon>Neopterygii</taxon>
        <taxon>Teleostei</taxon>
        <taxon>Neoteleostei</taxon>
        <taxon>Acanthomorphata</taxon>
        <taxon>Gobiaria</taxon>
        <taxon>Gobiiformes</taxon>
        <taxon>Gobioidei</taxon>
        <taxon>Gobiidae</taxon>
        <taxon>Gobionellinae</taxon>
        <taxon>Mugilogobius</taxon>
    </lineage>
</organism>
<accession>A0AAW0MQ05</accession>
<dbReference type="SMART" id="SM00645">
    <property type="entry name" value="Pept_C1"/>
    <property type="match status" value="1"/>
</dbReference>
<evidence type="ECO:0000256" key="6">
    <source>
        <dbReference type="ARBA" id="ARBA00023157"/>
    </source>
</evidence>
<feature type="signal peptide" evidence="7">
    <location>
        <begin position="1"/>
        <end position="22"/>
    </location>
</feature>
<gene>
    <name evidence="10" type="ORF">WMY93_032736</name>
</gene>
<comment type="caution">
    <text evidence="10">The sequence shown here is derived from an EMBL/GenBank/DDBJ whole genome shotgun (WGS) entry which is preliminary data.</text>
</comment>